<organism evidence="1 2">
    <name type="scientific">Propioniciclava soli</name>
    <dbReference type="NCBI Taxonomy" id="2775081"/>
    <lineage>
        <taxon>Bacteria</taxon>
        <taxon>Bacillati</taxon>
        <taxon>Actinomycetota</taxon>
        <taxon>Actinomycetes</taxon>
        <taxon>Propionibacteriales</taxon>
        <taxon>Propionibacteriaceae</taxon>
        <taxon>Propioniciclava</taxon>
    </lineage>
</organism>
<dbReference type="InterPro" id="IPR041202">
    <property type="entry name" value="BaeRF_family10"/>
</dbReference>
<sequence>MPAYPHPDTLTELTTARPDSPVVSLYLDTDPRKPENNSDTPAWLVELRNGLREVGEAIEAEGDRDTVLAWRDVSDEIEAEIRELTPAQRGRSLALFRTVDGSYSHRVTSQLSLEASQARWDAHPYIAPLVELLDRGRPVAVVLIDNDEMSVLRWWDGRIVDGTETGVESDLDAWRSARGGSEGGHLPRLRTHEQQVEARSDEHSRRFLADAAAQLAQALPDLEAESIVIAHAPGSLTPFVEALPADVADRVVKTIEAQITGEDAASVGERLADDLAEVARTRGAKVAADALAAAAMTDGNGVSGADAVLRALAEHRVDRLAITPDLTLGAGDVGAEAASFLKGVDEDLLVERVLEQAAETGASVTVVEDEELARAGGIAALTRW</sequence>
<name>A0ABZ3C543_9ACTN</name>
<protein>
    <submittedName>
        <fullName evidence="1">VLRF1 family aeRF1-type release factor</fullName>
    </submittedName>
</protein>
<dbReference type="RefSeq" id="WP_232547534.1">
    <property type="nucleotide sequence ID" value="NZ_CP115965.1"/>
</dbReference>
<dbReference type="Proteomes" id="UP001434337">
    <property type="component" value="Chromosome"/>
</dbReference>
<evidence type="ECO:0000313" key="1">
    <source>
        <dbReference type="EMBL" id="WZW97392.1"/>
    </source>
</evidence>
<reference evidence="1 2" key="1">
    <citation type="journal article" date="2023" name="Environ Microbiome">
        <title>A coral-associated actinobacterium mitigates coral bleaching under heat stress.</title>
        <authorList>
            <person name="Li J."/>
            <person name="Zou Y."/>
            <person name="Li Q."/>
            <person name="Zhang J."/>
            <person name="Bourne D.G."/>
            <person name="Lyu Y."/>
            <person name="Liu C."/>
            <person name="Zhang S."/>
        </authorList>
    </citation>
    <scope>NUCLEOTIDE SEQUENCE [LARGE SCALE GENOMIC DNA]</scope>
    <source>
        <strain evidence="1 2">SCSIO 13291</strain>
    </source>
</reference>
<dbReference type="Pfam" id="PF18854">
    <property type="entry name" value="baeRF_family10"/>
    <property type="match status" value="1"/>
</dbReference>
<evidence type="ECO:0000313" key="2">
    <source>
        <dbReference type="Proteomes" id="UP001434337"/>
    </source>
</evidence>
<accession>A0ABZ3C543</accession>
<dbReference type="InterPro" id="IPR029064">
    <property type="entry name" value="Ribosomal_eL30-like_sf"/>
</dbReference>
<dbReference type="Gene3D" id="3.30.1330.30">
    <property type="match status" value="1"/>
</dbReference>
<dbReference type="EMBL" id="CP115965">
    <property type="protein sequence ID" value="WZW97392.1"/>
    <property type="molecule type" value="Genomic_DNA"/>
</dbReference>
<proteinExistence type="predicted"/>
<keyword evidence="2" id="KW-1185">Reference proteome</keyword>
<gene>
    <name evidence="1" type="ORF">PCC79_10750</name>
</gene>